<dbReference type="SUPFAM" id="SSF53474">
    <property type="entry name" value="alpha/beta-Hydrolases"/>
    <property type="match status" value="1"/>
</dbReference>
<evidence type="ECO:0000313" key="9">
    <source>
        <dbReference type="Proteomes" id="UP000009022"/>
    </source>
</evidence>
<dbReference type="CTD" id="6750319"/>
<dbReference type="RefSeq" id="XP_002109105.1">
    <property type="nucleotide sequence ID" value="XM_002109069.1"/>
</dbReference>
<dbReference type="STRING" id="10228.B3RKC5"/>
<evidence type="ECO:0000256" key="4">
    <source>
        <dbReference type="ARBA" id="ARBA00023157"/>
    </source>
</evidence>
<feature type="signal peptide" evidence="5">
    <location>
        <begin position="1"/>
        <end position="23"/>
    </location>
</feature>
<dbReference type="KEGG" id="tad:TRIADDRAFT_19242"/>
<evidence type="ECO:0000256" key="6">
    <source>
        <dbReference type="SAM" id="Phobius"/>
    </source>
</evidence>
<keyword evidence="9" id="KW-1185">Reference proteome</keyword>
<dbReference type="PANTHER" id="PTHR43918:SF4">
    <property type="entry name" value="CARBOXYLIC ESTER HYDROLASE"/>
    <property type="match status" value="1"/>
</dbReference>
<evidence type="ECO:0000256" key="3">
    <source>
        <dbReference type="ARBA" id="ARBA00022801"/>
    </source>
</evidence>
<dbReference type="EMBL" id="DS985241">
    <property type="protein sequence ID" value="EDV29903.1"/>
    <property type="molecule type" value="Genomic_DNA"/>
</dbReference>
<keyword evidence="3 5" id="KW-0378">Hydrolase</keyword>
<accession>B3RKC5</accession>
<keyword evidence="5" id="KW-0732">Signal</keyword>
<dbReference type="InterPro" id="IPR050654">
    <property type="entry name" value="AChE-related_enzymes"/>
</dbReference>
<dbReference type="eggNOG" id="KOG4389">
    <property type="taxonomic scope" value="Eukaryota"/>
</dbReference>
<dbReference type="InParanoid" id="B3RKC5"/>
<organism evidence="8 9">
    <name type="scientific">Trichoplax adhaerens</name>
    <name type="common">Trichoplax reptans</name>
    <dbReference type="NCBI Taxonomy" id="10228"/>
    <lineage>
        <taxon>Eukaryota</taxon>
        <taxon>Metazoa</taxon>
        <taxon>Placozoa</taxon>
        <taxon>Uniplacotomia</taxon>
        <taxon>Trichoplacea</taxon>
        <taxon>Trichoplacidae</taxon>
        <taxon>Trichoplax</taxon>
    </lineage>
</organism>
<evidence type="ECO:0000256" key="5">
    <source>
        <dbReference type="RuleBase" id="RU361235"/>
    </source>
</evidence>
<dbReference type="HOGENOM" id="CLU_006586_13_0_1"/>
<dbReference type="FunFam" id="3.40.50.1820:FF:000029">
    <property type="entry name" value="Acetylcholinesterase"/>
    <property type="match status" value="1"/>
</dbReference>
<proteinExistence type="inferred from homology"/>
<dbReference type="InterPro" id="IPR002018">
    <property type="entry name" value="CarbesteraseB"/>
</dbReference>
<protein>
    <recommendedName>
        <fullName evidence="5">Carboxylic ester hydrolase</fullName>
        <ecNumber evidence="5">3.1.1.-</ecNumber>
    </recommendedName>
</protein>
<keyword evidence="6" id="KW-0812">Transmembrane</keyword>
<keyword evidence="2" id="KW-0719">Serine esterase</keyword>
<evidence type="ECO:0000256" key="2">
    <source>
        <dbReference type="ARBA" id="ARBA00022487"/>
    </source>
</evidence>
<dbReference type="EC" id="3.1.1.-" evidence="5"/>
<dbReference type="AlphaFoldDB" id="B3RKC5"/>
<dbReference type="GO" id="GO:0005615">
    <property type="term" value="C:extracellular space"/>
    <property type="evidence" value="ECO:0000318"/>
    <property type="project" value="GO_Central"/>
</dbReference>
<keyword evidence="6" id="KW-1133">Transmembrane helix</keyword>
<evidence type="ECO:0000259" key="7">
    <source>
        <dbReference type="Pfam" id="PF00135"/>
    </source>
</evidence>
<dbReference type="Gene3D" id="3.40.50.1820">
    <property type="entry name" value="alpha/beta hydrolase"/>
    <property type="match status" value="1"/>
</dbReference>
<keyword evidence="6" id="KW-0472">Membrane</keyword>
<sequence length="606" mass="68297">MAKSLATNILACFLAYLLTPVLADNNVVETDKGLIRGKEDVVLGKTIYQFLGVPYAEPPIGARRFKRAVPIQSKWEKTRESIQFQASCPQQRLEAAFFERTDPNDPSWQLNEDCLYLNIMTPSLKSSDKLPVIFWIHGGSLRVGNAAWWHGQTLASQENVVVVSINYRLGSLGFLTVQDSDGNTVIDANIGLLDQHLALTWVRDNIAAFGGDPTNVVIAGHSAGSISATYHMISPQSRGLFRSAALYGGTCLLKDVYYTKWSDSNRVFDLFRSKTSCNDSHFTPQQSLECLQKLSTEDLLTAQHQASMAAIYPFRPIVDSYFLPDDPALLISQGSFNPVNVIIGTTANDGAVFSATIPGYEQGFPGVLLNQMVYGFYHSYPDEIRSLIVHHYTDYSLPNDLIKNRQMVDQFLTEALFQAPVDELAIQLAKRGYPAFVFIFDQKTEQSAYYPSYSGVIHQMEIPYIYGYPLHHPDYVKDNYTEDDRQVSINMMKIIGGLARNGKPEVDVDWQPYSSSNKSYLHIKNPLKIEKNYLPQATTFWNKVIPSLIDRSDSDAQMSFIKCQLGNDKLRKENRNYFYITVGSLAFSFSIILLVQYLNKDKNKQD</sequence>
<evidence type="ECO:0000256" key="1">
    <source>
        <dbReference type="ARBA" id="ARBA00005964"/>
    </source>
</evidence>
<dbReference type="GO" id="GO:0019695">
    <property type="term" value="P:choline metabolic process"/>
    <property type="evidence" value="ECO:0000318"/>
    <property type="project" value="GO_Central"/>
</dbReference>
<feature type="domain" description="Carboxylesterase type B" evidence="7">
    <location>
        <begin position="25"/>
        <end position="541"/>
    </location>
</feature>
<feature type="transmembrane region" description="Helical" evidence="6">
    <location>
        <begin position="577"/>
        <end position="598"/>
    </location>
</feature>
<comment type="similarity">
    <text evidence="1 5">Belongs to the type-B carboxylesterase/lipase family.</text>
</comment>
<dbReference type="PROSITE" id="PS00122">
    <property type="entry name" value="CARBOXYLESTERASE_B_1"/>
    <property type="match status" value="1"/>
</dbReference>
<dbReference type="ESTHER" id="triad-b3rkc5">
    <property type="family name" value="Cholinesterase-like"/>
</dbReference>
<feature type="chain" id="PRO_5005122909" description="Carboxylic ester hydrolase" evidence="5">
    <location>
        <begin position="24"/>
        <end position="606"/>
    </location>
</feature>
<name>B3RKC5_TRIAD</name>
<dbReference type="OrthoDB" id="9000293at2759"/>
<dbReference type="PANTHER" id="PTHR43918">
    <property type="entry name" value="ACETYLCHOLINESTERASE"/>
    <property type="match status" value="1"/>
</dbReference>
<dbReference type="PhylomeDB" id="B3RKC5"/>
<dbReference type="Proteomes" id="UP000009022">
    <property type="component" value="Unassembled WGS sequence"/>
</dbReference>
<dbReference type="Pfam" id="PF00135">
    <property type="entry name" value="COesterase"/>
    <property type="match status" value="1"/>
</dbReference>
<dbReference type="GO" id="GO:0006581">
    <property type="term" value="P:acetylcholine catabolic process"/>
    <property type="evidence" value="ECO:0000318"/>
    <property type="project" value="GO_Central"/>
</dbReference>
<keyword evidence="4" id="KW-1015">Disulfide bond</keyword>
<dbReference type="GO" id="GO:0005886">
    <property type="term" value="C:plasma membrane"/>
    <property type="evidence" value="ECO:0000318"/>
    <property type="project" value="GO_Central"/>
</dbReference>
<reference evidence="8 9" key="1">
    <citation type="journal article" date="2008" name="Nature">
        <title>The Trichoplax genome and the nature of placozoans.</title>
        <authorList>
            <person name="Srivastava M."/>
            <person name="Begovic E."/>
            <person name="Chapman J."/>
            <person name="Putnam N.H."/>
            <person name="Hellsten U."/>
            <person name="Kawashima T."/>
            <person name="Kuo A."/>
            <person name="Mitros T."/>
            <person name="Salamov A."/>
            <person name="Carpenter M.L."/>
            <person name="Signorovitch A.Y."/>
            <person name="Moreno M.A."/>
            <person name="Kamm K."/>
            <person name="Grimwood J."/>
            <person name="Schmutz J."/>
            <person name="Shapiro H."/>
            <person name="Grigoriev I.V."/>
            <person name="Buss L.W."/>
            <person name="Schierwater B."/>
            <person name="Dellaporta S.L."/>
            <person name="Rokhsar D.S."/>
        </authorList>
    </citation>
    <scope>NUCLEOTIDE SEQUENCE [LARGE SCALE GENOMIC DNA]</scope>
    <source>
        <strain evidence="8 9">Grell-BS-1999</strain>
    </source>
</reference>
<dbReference type="GeneID" id="6750319"/>
<gene>
    <name evidence="8" type="ORF">TRIADDRAFT_19242</name>
</gene>
<dbReference type="InterPro" id="IPR019826">
    <property type="entry name" value="Carboxylesterase_B_AS"/>
</dbReference>
<dbReference type="GO" id="GO:0003990">
    <property type="term" value="F:acetylcholinesterase activity"/>
    <property type="evidence" value="ECO:0000318"/>
    <property type="project" value="GO_Central"/>
</dbReference>
<dbReference type="InterPro" id="IPR029058">
    <property type="entry name" value="AB_hydrolase_fold"/>
</dbReference>
<evidence type="ECO:0000313" key="8">
    <source>
        <dbReference type="EMBL" id="EDV29903.1"/>
    </source>
</evidence>